<evidence type="ECO:0000313" key="8">
    <source>
        <dbReference type="Proteomes" id="UP000236311"/>
    </source>
</evidence>
<dbReference type="PROSITE" id="PS51186">
    <property type="entry name" value="GNAT"/>
    <property type="match status" value="1"/>
</dbReference>
<comment type="subcellular location">
    <subcellularLocation>
        <location evidence="5">Cytoplasm</location>
    </subcellularLocation>
</comment>
<sequence>MTMKIEIRELREEDIEALADIERESFSMPWSENAFRDLLRQPYCRYLVALADSLVAGCCGYTNLCNEANIDNVVVAERFRRRGIARAMLEKLFALGEAEGVEAYTLEVRVSNVAAIHFYEQCGFCPEGIRPGFYDRPKEDALIMWKRKKMY</sequence>
<dbReference type="NCBIfam" id="TIGR01575">
    <property type="entry name" value="rimI"/>
    <property type="match status" value="1"/>
</dbReference>
<evidence type="ECO:0000256" key="5">
    <source>
        <dbReference type="RuleBase" id="RU363094"/>
    </source>
</evidence>
<dbReference type="Pfam" id="PF00583">
    <property type="entry name" value="Acetyltransf_1"/>
    <property type="match status" value="1"/>
</dbReference>
<keyword evidence="3 7" id="KW-0808">Transferase</keyword>
<feature type="domain" description="N-acetyltransferase" evidence="6">
    <location>
        <begin position="5"/>
        <end position="149"/>
    </location>
</feature>
<dbReference type="InterPro" id="IPR050680">
    <property type="entry name" value="YpeA/RimI_acetyltransf"/>
</dbReference>
<dbReference type="EC" id="2.3.1.266" evidence="5"/>
<dbReference type="GO" id="GO:0005737">
    <property type="term" value="C:cytoplasm"/>
    <property type="evidence" value="ECO:0007669"/>
    <property type="project" value="UniProtKB-SubCell"/>
</dbReference>
<gene>
    <name evidence="7" type="ORF">AMURIS_04442</name>
</gene>
<dbReference type="PANTHER" id="PTHR43420:SF44">
    <property type="entry name" value="ACETYLTRANSFERASE YPEA"/>
    <property type="match status" value="1"/>
</dbReference>
<evidence type="ECO:0000256" key="2">
    <source>
        <dbReference type="ARBA" id="ARBA00022490"/>
    </source>
</evidence>
<comment type="similarity">
    <text evidence="1 5">Belongs to the acetyltransferase family. RimI subfamily.</text>
</comment>
<dbReference type="OrthoDB" id="9794566at2"/>
<dbReference type="GO" id="GO:0008999">
    <property type="term" value="F:protein-N-terminal-alanine acetyltransferase activity"/>
    <property type="evidence" value="ECO:0007669"/>
    <property type="project" value="UniProtKB-EC"/>
</dbReference>
<dbReference type="CDD" id="cd04301">
    <property type="entry name" value="NAT_SF"/>
    <property type="match status" value="1"/>
</dbReference>
<organism evidence="7 8">
    <name type="scientific">Acetatifactor muris</name>
    <dbReference type="NCBI Taxonomy" id="879566"/>
    <lineage>
        <taxon>Bacteria</taxon>
        <taxon>Bacillati</taxon>
        <taxon>Bacillota</taxon>
        <taxon>Clostridia</taxon>
        <taxon>Lachnospirales</taxon>
        <taxon>Lachnospiraceae</taxon>
        <taxon>Acetatifactor</taxon>
    </lineage>
</organism>
<comment type="catalytic activity">
    <reaction evidence="5">
        <text>N-terminal L-alanyl-[ribosomal protein bS18] + acetyl-CoA = N-terminal N(alpha)-acetyl-L-alanyl-[ribosomal protein bS18] + CoA + H(+)</text>
        <dbReference type="Rhea" id="RHEA:43756"/>
        <dbReference type="Rhea" id="RHEA-COMP:10676"/>
        <dbReference type="Rhea" id="RHEA-COMP:10677"/>
        <dbReference type="ChEBI" id="CHEBI:15378"/>
        <dbReference type="ChEBI" id="CHEBI:57287"/>
        <dbReference type="ChEBI" id="CHEBI:57288"/>
        <dbReference type="ChEBI" id="CHEBI:64718"/>
        <dbReference type="ChEBI" id="CHEBI:83683"/>
        <dbReference type="EC" id="2.3.1.266"/>
    </reaction>
</comment>
<proteinExistence type="inferred from homology"/>
<evidence type="ECO:0000259" key="6">
    <source>
        <dbReference type="PROSITE" id="PS51186"/>
    </source>
</evidence>
<keyword evidence="4" id="KW-0012">Acyltransferase</keyword>
<dbReference type="EMBL" id="OFSM01000029">
    <property type="protein sequence ID" value="SOY31696.1"/>
    <property type="molecule type" value="Genomic_DNA"/>
</dbReference>
<dbReference type="Proteomes" id="UP000236311">
    <property type="component" value="Unassembled WGS sequence"/>
</dbReference>
<keyword evidence="2 5" id="KW-0963">Cytoplasm</keyword>
<dbReference type="Gene3D" id="3.40.630.30">
    <property type="match status" value="1"/>
</dbReference>
<evidence type="ECO:0000313" key="7">
    <source>
        <dbReference type="EMBL" id="SOY31696.1"/>
    </source>
</evidence>
<dbReference type="InterPro" id="IPR006464">
    <property type="entry name" value="AcTrfase_RimI/Ard1"/>
</dbReference>
<evidence type="ECO:0000256" key="1">
    <source>
        <dbReference type="ARBA" id="ARBA00005395"/>
    </source>
</evidence>
<dbReference type="PANTHER" id="PTHR43420">
    <property type="entry name" value="ACETYLTRANSFERASE"/>
    <property type="match status" value="1"/>
</dbReference>
<reference evidence="7 8" key="1">
    <citation type="submission" date="2018-01" db="EMBL/GenBank/DDBJ databases">
        <authorList>
            <person name="Gaut B.S."/>
            <person name="Morton B.R."/>
            <person name="Clegg M.T."/>
            <person name="Duvall M.R."/>
        </authorList>
    </citation>
    <scope>NUCLEOTIDE SEQUENCE [LARGE SCALE GENOMIC DNA]</scope>
    <source>
        <strain evidence="7">GP69</strain>
    </source>
</reference>
<dbReference type="InterPro" id="IPR000182">
    <property type="entry name" value="GNAT_dom"/>
</dbReference>
<evidence type="ECO:0000256" key="4">
    <source>
        <dbReference type="ARBA" id="ARBA00023315"/>
    </source>
</evidence>
<dbReference type="AlphaFoldDB" id="A0A2K4ZMP6"/>
<protein>
    <recommendedName>
        <fullName evidence="5">[Ribosomal protein bS18]-alanine N-acetyltransferase</fullName>
        <ecNumber evidence="5">2.3.1.266</ecNumber>
    </recommendedName>
</protein>
<dbReference type="InterPro" id="IPR016181">
    <property type="entry name" value="Acyl_CoA_acyltransferase"/>
</dbReference>
<evidence type="ECO:0000256" key="3">
    <source>
        <dbReference type="ARBA" id="ARBA00022679"/>
    </source>
</evidence>
<comment type="function">
    <text evidence="5">Acetylates the N-terminal alanine of ribosomal protein bS18.</text>
</comment>
<dbReference type="SUPFAM" id="SSF55729">
    <property type="entry name" value="Acyl-CoA N-acyltransferases (Nat)"/>
    <property type="match status" value="1"/>
</dbReference>
<keyword evidence="8" id="KW-1185">Reference proteome</keyword>
<accession>A0A2K4ZMP6</accession>
<name>A0A2K4ZMP6_9FIRM</name>